<accession>A0AAW1JDE0</accession>
<dbReference type="GO" id="GO:1905515">
    <property type="term" value="P:non-motile cilium assembly"/>
    <property type="evidence" value="ECO:0007669"/>
    <property type="project" value="TreeGrafter"/>
</dbReference>
<evidence type="ECO:0000256" key="8">
    <source>
        <dbReference type="SAM" id="Coils"/>
    </source>
</evidence>
<dbReference type="PANTHER" id="PTHR21470:SF2">
    <property type="entry name" value="RAB6-INTERACTING GOLGIN"/>
    <property type="match status" value="1"/>
</dbReference>
<evidence type="ECO:0000256" key="5">
    <source>
        <dbReference type="ARBA" id="ARBA00022490"/>
    </source>
</evidence>
<evidence type="ECO:0000256" key="6">
    <source>
        <dbReference type="ARBA" id="ARBA00023034"/>
    </source>
</evidence>
<feature type="region of interest" description="Disordered" evidence="9">
    <location>
        <begin position="1"/>
        <end position="46"/>
    </location>
</feature>
<gene>
    <name evidence="10" type="ORF">QE152_g30593</name>
</gene>
<evidence type="ECO:0000256" key="7">
    <source>
        <dbReference type="ARBA" id="ARBA00023054"/>
    </source>
</evidence>
<keyword evidence="11" id="KW-1185">Reference proteome</keyword>
<evidence type="ECO:0000256" key="1">
    <source>
        <dbReference type="ARBA" id="ARBA00004496"/>
    </source>
</evidence>
<sequence>MSGTFSGFSEEDIKNVQNGAPVNKTVDNVNKVKFGSKSNKKSVRPTVRFDESRNKINNISETFEIPEEAKLCQNETVLQETAKEIQQDIEHKEEVVKEQILCEEDVQATEDTNESSNKSVQNECNIIEQKAVSLDELQRRQTLIEEQNRRRKALLARALADKKKRTQAEVEKLNEIQNEFKKLDVALSNDVKLLRKKIEIASITYMEAEKRYMRVEKEFLDAKLSLQQKLEKKELLTEHLCTIIEQNEHRKAEKLTELLNKLDLEDVNDIESNKEATNPEN</sequence>
<evidence type="ECO:0000256" key="2">
    <source>
        <dbReference type="ARBA" id="ARBA00004555"/>
    </source>
</evidence>
<feature type="coiled-coil region" evidence="8">
    <location>
        <begin position="156"/>
        <end position="218"/>
    </location>
</feature>
<dbReference type="GO" id="GO:0005794">
    <property type="term" value="C:Golgi apparatus"/>
    <property type="evidence" value="ECO:0007669"/>
    <property type="project" value="UniProtKB-SubCell"/>
</dbReference>
<evidence type="ECO:0000256" key="9">
    <source>
        <dbReference type="SAM" id="MobiDB-lite"/>
    </source>
</evidence>
<protein>
    <recommendedName>
        <fullName evidence="4">RAB6-interacting golgin</fullName>
    </recommendedName>
</protein>
<dbReference type="EMBL" id="JASPKY010000413">
    <property type="protein sequence ID" value="KAK9701449.1"/>
    <property type="molecule type" value="Genomic_DNA"/>
</dbReference>
<comment type="caution">
    <text evidence="10">The sequence shown here is derived from an EMBL/GenBank/DDBJ whole genome shotgun (WGS) entry which is preliminary data.</text>
</comment>
<feature type="compositionally biased region" description="Low complexity" evidence="9">
    <location>
        <begin position="22"/>
        <end position="33"/>
    </location>
</feature>
<keyword evidence="7 8" id="KW-0175">Coiled coil</keyword>
<organism evidence="10 11">
    <name type="scientific">Popillia japonica</name>
    <name type="common">Japanese beetle</name>
    <dbReference type="NCBI Taxonomy" id="7064"/>
    <lineage>
        <taxon>Eukaryota</taxon>
        <taxon>Metazoa</taxon>
        <taxon>Ecdysozoa</taxon>
        <taxon>Arthropoda</taxon>
        <taxon>Hexapoda</taxon>
        <taxon>Insecta</taxon>
        <taxon>Pterygota</taxon>
        <taxon>Neoptera</taxon>
        <taxon>Endopterygota</taxon>
        <taxon>Coleoptera</taxon>
        <taxon>Polyphaga</taxon>
        <taxon>Scarabaeiformia</taxon>
        <taxon>Scarabaeidae</taxon>
        <taxon>Rutelinae</taxon>
        <taxon>Popillia</taxon>
    </lineage>
</organism>
<dbReference type="AlphaFoldDB" id="A0AAW1JDE0"/>
<comment type="similarity">
    <text evidence="3">Belongs to the GORAB family.</text>
</comment>
<keyword evidence="5" id="KW-0963">Cytoplasm</keyword>
<dbReference type="InterPro" id="IPR007033">
    <property type="entry name" value="GORAB"/>
</dbReference>
<comment type="subcellular location">
    <subcellularLocation>
        <location evidence="1">Cytoplasm</location>
    </subcellularLocation>
    <subcellularLocation>
        <location evidence="2">Golgi apparatus</location>
    </subcellularLocation>
</comment>
<evidence type="ECO:0000256" key="3">
    <source>
        <dbReference type="ARBA" id="ARBA00005599"/>
    </source>
</evidence>
<evidence type="ECO:0000313" key="10">
    <source>
        <dbReference type="EMBL" id="KAK9701449.1"/>
    </source>
</evidence>
<dbReference type="Proteomes" id="UP001458880">
    <property type="component" value="Unassembled WGS sequence"/>
</dbReference>
<proteinExistence type="inferred from homology"/>
<dbReference type="PANTHER" id="PTHR21470">
    <property type="entry name" value="RAB6-INTERACTING PROTEIN GORAB"/>
    <property type="match status" value="1"/>
</dbReference>
<name>A0AAW1JDE0_POPJA</name>
<evidence type="ECO:0000313" key="11">
    <source>
        <dbReference type="Proteomes" id="UP001458880"/>
    </source>
</evidence>
<reference evidence="10 11" key="1">
    <citation type="journal article" date="2024" name="BMC Genomics">
        <title>De novo assembly and annotation of Popillia japonica's genome with initial clues to its potential as an invasive pest.</title>
        <authorList>
            <person name="Cucini C."/>
            <person name="Boschi S."/>
            <person name="Funari R."/>
            <person name="Cardaioli E."/>
            <person name="Iannotti N."/>
            <person name="Marturano G."/>
            <person name="Paoli F."/>
            <person name="Bruttini M."/>
            <person name="Carapelli A."/>
            <person name="Frati F."/>
            <person name="Nardi F."/>
        </authorList>
    </citation>
    <scope>NUCLEOTIDE SEQUENCE [LARGE SCALE GENOMIC DNA]</scope>
    <source>
        <strain evidence="10">DMR45628</strain>
    </source>
</reference>
<evidence type="ECO:0000256" key="4">
    <source>
        <dbReference type="ARBA" id="ARBA00014130"/>
    </source>
</evidence>
<keyword evidence="6" id="KW-0333">Golgi apparatus</keyword>